<dbReference type="Pfam" id="PF01048">
    <property type="entry name" value="PNP_UDP_1"/>
    <property type="match status" value="1"/>
</dbReference>
<evidence type="ECO:0000259" key="7">
    <source>
        <dbReference type="Pfam" id="PF01048"/>
    </source>
</evidence>
<dbReference type="AlphaFoldDB" id="A0A1L7D1A6"/>
<accession>A0A1L7D1A6</accession>
<evidence type="ECO:0000256" key="2">
    <source>
        <dbReference type="ARBA" id="ARBA00011888"/>
    </source>
</evidence>
<keyword evidence="9" id="KW-1185">Reference proteome</keyword>
<feature type="domain" description="Nucleoside phosphorylase" evidence="7">
    <location>
        <begin position="22"/>
        <end position="220"/>
    </location>
</feature>
<dbReference type="GO" id="GO:0004850">
    <property type="term" value="F:uridine phosphorylase activity"/>
    <property type="evidence" value="ECO:0007669"/>
    <property type="project" value="UniProtKB-EC"/>
</dbReference>
<dbReference type="KEGG" id="cpho:CPHO_01980"/>
<reference evidence="8 9" key="1">
    <citation type="submission" date="2014-08" db="EMBL/GenBank/DDBJ databases">
        <title>Complete genome sequence of Corynebacterium phocae M408/89/1(T)(=DSM 44612(T)), isolated from the common seal (Phoca vitulina).</title>
        <authorList>
            <person name="Ruckert C."/>
            <person name="Albersmeier A."/>
            <person name="Winkler A."/>
            <person name="Kalinowski J."/>
        </authorList>
    </citation>
    <scope>NUCLEOTIDE SEQUENCE [LARGE SCALE GENOMIC DNA]</scope>
    <source>
        <strain evidence="8 9">M408/89/1</strain>
    </source>
</reference>
<evidence type="ECO:0000313" key="9">
    <source>
        <dbReference type="Proteomes" id="UP000185491"/>
    </source>
</evidence>
<dbReference type="NCBIfam" id="NF009914">
    <property type="entry name" value="PRK13374.1"/>
    <property type="match status" value="1"/>
</dbReference>
<dbReference type="CDD" id="cd09006">
    <property type="entry name" value="PNP_EcPNPI-like"/>
    <property type="match status" value="1"/>
</dbReference>
<dbReference type="OrthoDB" id="9782889at2"/>
<dbReference type="PANTHER" id="PTHR43691">
    <property type="entry name" value="URIDINE PHOSPHORYLASE"/>
    <property type="match status" value="1"/>
</dbReference>
<dbReference type="InterPro" id="IPR004402">
    <property type="entry name" value="DeoD-type"/>
</dbReference>
<dbReference type="GO" id="GO:0005829">
    <property type="term" value="C:cytosol"/>
    <property type="evidence" value="ECO:0007669"/>
    <property type="project" value="TreeGrafter"/>
</dbReference>
<evidence type="ECO:0000256" key="3">
    <source>
        <dbReference type="ARBA" id="ARBA00021980"/>
    </source>
</evidence>
<dbReference type="EC" id="2.4.2.3" evidence="2"/>
<dbReference type="InterPro" id="IPR035994">
    <property type="entry name" value="Nucleoside_phosphorylase_sf"/>
</dbReference>
<dbReference type="Gene3D" id="3.40.50.1580">
    <property type="entry name" value="Nucleoside phosphorylase domain"/>
    <property type="match status" value="1"/>
</dbReference>
<comment type="catalytic activity">
    <reaction evidence="6">
        <text>uridine + phosphate = alpha-D-ribose 1-phosphate + uracil</text>
        <dbReference type="Rhea" id="RHEA:24388"/>
        <dbReference type="ChEBI" id="CHEBI:16704"/>
        <dbReference type="ChEBI" id="CHEBI:17568"/>
        <dbReference type="ChEBI" id="CHEBI:43474"/>
        <dbReference type="ChEBI" id="CHEBI:57720"/>
        <dbReference type="EC" id="2.4.2.3"/>
    </reaction>
</comment>
<dbReference type="GO" id="GO:0006152">
    <property type="term" value="P:purine nucleoside catabolic process"/>
    <property type="evidence" value="ECO:0007669"/>
    <property type="project" value="TreeGrafter"/>
</dbReference>
<dbReference type="NCBIfam" id="TIGR00107">
    <property type="entry name" value="deoD"/>
    <property type="match status" value="1"/>
</dbReference>
<evidence type="ECO:0000256" key="1">
    <source>
        <dbReference type="ARBA" id="ARBA00010456"/>
    </source>
</evidence>
<dbReference type="Proteomes" id="UP000185491">
    <property type="component" value="Chromosome"/>
</dbReference>
<keyword evidence="5" id="KW-0808">Transferase</keyword>
<keyword evidence="4" id="KW-0328">Glycosyltransferase</keyword>
<name>A0A1L7D1A6_9CORY</name>
<gene>
    <name evidence="8" type="ORF">CPHO_01980</name>
</gene>
<dbReference type="PROSITE" id="PS01232">
    <property type="entry name" value="PNP_UDP_1"/>
    <property type="match status" value="1"/>
</dbReference>
<proteinExistence type="inferred from homology"/>
<protein>
    <recommendedName>
        <fullName evidence="3">Uridine phosphorylase</fullName>
        <ecNumber evidence="2">2.4.2.3</ecNumber>
    </recommendedName>
</protein>
<sequence>MSKFDTDTPHINPNGVEIAETILLPGDPLRAKFIADTFLEDVVQFNEVRNMLGFTGTYKGNEVSVMGTGMGMPSIGIYSYELINTYGVKNLIRVGSTGAMQPDIELHDVIVASAASTDSNFMSQYNLPGSFAPTASWKLLSALAKEAEKQDAKIHVGNILSSDIFYNFDKEASKRWARMGVLSVEMEAAALYANAIEAGVDALGVFTVSDSLVHGTSLPAKERQTAFHKMMELTLPLAGLK</sequence>
<dbReference type="InterPro" id="IPR000845">
    <property type="entry name" value="Nucleoside_phosphorylase_d"/>
</dbReference>
<dbReference type="STRING" id="161895.CPHO_01980"/>
<dbReference type="NCBIfam" id="NF004489">
    <property type="entry name" value="PRK05819.1"/>
    <property type="match status" value="1"/>
</dbReference>
<dbReference type="SUPFAM" id="SSF53167">
    <property type="entry name" value="Purine and uridine phosphorylases"/>
    <property type="match status" value="1"/>
</dbReference>
<dbReference type="GO" id="GO:0004731">
    <property type="term" value="F:purine-nucleoside phosphorylase activity"/>
    <property type="evidence" value="ECO:0007669"/>
    <property type="project" value="InterPro"/>
</dbReference>
<dbReference type="PANTHER" id="PTHR43691:SF11">
    <property type="entry name" value="FI09636P-RELATED"/>
    <property type="match status" value="1"/>
</dbReference>
<dbReference type="EMBL" id="CP009249">
    <property type="protein sequence ID" value="APT91878.1"/>
    <property type="molecule type" value="Genomic_DNA"/>
</dbReference>
<dbReference type="HAMAP" id="MF_01627">
    <property type="entry name" value="Pur_nucleosid_phosp"/>
    <property type="match status" value="1"/>
</dbReference>
<comment type="similarity">
    <text evidence="1">Belongs to the PNP/UDP phosphorylase family.</text>
</comment>
<evidence type="ECO:0000256" key="4">
    <source>
        <dbReference type="ARBA" id="ARBA00022676"/>
    </source>
</evidence>
<evidence type="ECO:0000256" key="6">
    <source>
        <dbReference type="ARBA" id="ARBA00048447"/>
    </source>
</evidence>
<dbReference type="InterPro" id="IPR018016">
    <property type="entry name" value="Nucleoside_phosphorylase_CS"/>
</dbReference>
<dbReference type="RefSeq" id="WP_075732757.1">
    <property type="nucleotide sequence ID" value="NZ_CP009249.1"/>
</dbReference>
<evidence type="ECO:0000256" key="5">
    <source>
        <dbReference type="ARBA" id="ARBA00022679"/>
    </source>
</evidence>
<organism evidence="8 9">
    <name type="scientific">Corynebacterium phocae</name>
    <dbReference type="NCBI Taxonomy" id="161895"/>
    <lineage>
        <taxon>Bacteria</taxon>
        <taxon>Bacillati</taxon>
        <taxon>Actinomycetota</taxon>
        <taxon>Actinomycetes</taxon>
        <taxon>Mycobacteriales</taxon>
        <taxon>Corynebacteriaceae</taxon>
        <taxon>Corynebacterium</taxon>
    </lineage>
</organism>
<evidence type="ECO:0000313" key="8">
    <source>
        <dbReference type="EMBL" id="APT91878.1"/>
    </source>
</evidence>